<evidence type="ECO:0000313" key="4">
    <source>
        <dbReference type="Proteomes" id="UP000628775"/>
    </source>
</evidence>
<dbReference type="InterPro" id="IPR001387">
    <property type="entry name" value="Cro/C1-type_HTH"/>
</dbReference>
<comment type="caution">
    <text evidence="3">The sequence shown here is derived from an EMBL/GenBank/DDBJ whole genome shotgun (WGS) entry which is preliminary data.</text>
</comment>
<gene>
    <name evidence="3" type="ORF">GCM10011391_37410</name>
</gene>
<dbReference type="Pfam" id="PF01381">
    <property type="entry name" value="HTH_3"/>
    <property type="match status" value="1"/>
</dbReference>
<evidence type="ECO:0000313" key="3">
    <source>
        <dbReference type="EMBL" id="GGE54976.1"/>
    </source>
</evidence>
<reference evidence="3" key="2">
    <citation type="submission" date="2020-09" db="EMBL/GenBank/DDBJ databases">
        <authorList>
            <person name="Sun Q."/>
            <person name="Zhou Y."/>
        </authorList>
    </citation>
    <scope>NUCLEOTIDE SEQUENCE</scope>
    <source>
        <strain evidence="3">CGMCC 1.15371</strain>
    </source>
</reference>
<dbReference type="Proteomes" id="UP000628775">
    <property type="component" value="Unassembled WGS sequence"/>
</dbReference>
<dbReference type="InterPro" id="IPR050807">
    <property type="entry name" value="TransReg_Diox_bact_type"/>
</dbReference>
<accession>A0A8J2YN42</accession>
<keyword evidence="1" id="KW-0238">DNA-binding</keyword>
<proteinExistence type="predicted"/>
<dbReference type="PANTHER" id="PTHR46797">
    <property type="entry name" value="HTH-TYPE TRANSCRIPTIONAL REGULATOR"/>
    <property type="match status" value="1"/>
</dbReference>
<evidence type="ECO:0000259" key="2">
    <source>
        <dbReference type="PROSITE" id="PS50943"/>
    </source>
</evidence>
<dbReference type="GO" id="GO:0003700">
    <property type="term" value="F:DNA-binding transcription factor activity"/>
    <property type="evidence" value="ECO:0007669"/>
    <property type="project" value="TreeGrafter"/>
</dbReference>
<feature type="domain" description="HTH cro/C1-type" evidence="2">
    <location>
        <begin position="7"/>
        <end position="60"/>
    </location>
</feature>
<dbReference type="SMART" id="SM00530">
    <property type="entry name" value="HTH_XRE"/>
    <property type="match status" value="1"/>
</dbReference>
<protein>
    <recommendedName>
        <fullName evidence="2">HTH cro/C1-type domain-containing protein</fullName>
    </recommendedName>
</protein>
<evidence type="ECO:0000256" key="1">
    <source>
        <dbReference type="ARBA" id="ARBA00023125"/>
    </source>
</evidence>
<dbReference type="RefSeq" id="WP_188698435.1">
    <property type="nucleotide sequence ID" value="NZ_BMIR01000028.1"/>
</dbReference>
<dbReference type="GO" id="GO:0005829">
    <property type="term" value="C:cytosol"/>
    <property type="evidence" value="ECO:0007669"/>
    <property type="project" value="TreeGrafter"/>
</dbReference>
<dbReference type="GO" id="GO:0003677">
    <property type="term" value="F:DNA binding"/>
    <property type="evidence" value="ECO:0007669"/>
    <property type="project" value="UniProtKB-KW"/>
</dbReference>
<dbReference type="EMBL" id="BMIR01000028">
    <property type="protein sequence ID" value="GGE54976.1"/>
    <property type="molecule type" value="Genomic_DNA"/>
</dbReference>
<dbReference type="AlphaFoldDB" id="A0A8J2YN42"/>
<sequence length="83" mass="9297">MSFGKKLRELRLERGLSQADLSGPGVSRSLVSQLERDRIRPTAQSLQTLSEKLGVSYDFLRDSVTPIENACHTLLKHACMESH</sequence>
<organism evidence="3 4">
    <name type="scientific">Pullulanibacillus camelliae</name>
    <dbReference type="NCBI Taxonomy" id="1707096"/>
    <lineage>
        <taxon>Bacteria</taxon>
        <taxon>Bacillati</taxon>
        <taxon>Bacillota</taxon>
        <taxon>Bacilli</taxon>
        <taxon>Bacillales</taxon>
        <taxon>Sporolactobacillaceae</taxon>
        <taxon>Pullulanibacillus</taxon>
    </lineage>
</organism>
<dbReference type="PROSITE" id="PS50943">
    <property type="entry name" value="HTH_CROC1"/>
    <property type="match status" value="1"/>
</dbReference>
<name>A0A8J2YN42_9BACL</name>
<dbReference type="CDD" id="cd00093">
    <property type="entry name" value="HTH_XRE"/>
    <property type="match status" value="1"/>
</dbReference>
<reference evidence="3" key="1">
    <citation type="journal article" date="2014" name="Int. J. Syst. Evol. Microbiol.">
        <title>Complete genome sequence of Corynebacterium casei LMG S-19264T (=DSM 44701T), isolated from a smear-ripened cheese.</title>
        <authorList>
            <consortium name="US DOE Joint Genome Institute (JGI-PGF)"/>
            <person name="Walter F."/>
            <person name="Albersmeier A."/>
            <person name="Kalinowski J."/>
            <person name="Ruckert C."/>
        </authorList>
    </citation>
    <scope>NUCLEOTIDE SEQUENCE</scope>
    <source>
        <strain evidence="3">CGMCC 1.15371</strain>
    </source>
</reference>
<dbReference type="SUPFAM" id="SSF47413">
    <property type="entry name" value="lambda repressor-like DNA-binding domains"/>
    <property type="match status" value="1"/>
</dbReference>
<keyword evidence="4" id="KW-1185">Reference proteome</keyword>
<dbReference type="PANTHER" id="PTHR46797:SF1">
    <property type="entry name" value="METHYLPHOSPHONATE SYNTHASE"/>
    <property type="match status" value="1"/>
</dbReference>
<dbReference type="Gene3D" id="1.10.260.40">
    <property type="entry name" value="lambda repressor-like DNA-binding domains"/>
    <property type="match status" value="1"/>
</dbReference>
<dbReference type="InterPro" id="IPR010982">
    <property type="entry name" value="Lambda_DNA-bd_dom_sf"/>
</dbReference>